<dbReference type="EMBL" id="VJZD01000050">
    <property type="protein sequence ID" value="MPY32582.1"/>
    <property type="molecule type" value="Genomic_DNA"/>
</dbReference>
<dbReference type="Proteomes" id="UP000325849">
    <property type="component" value="Unassembled WGS sequence"/>
</dbReference>
<proteinExistence type="predicted"/>
<gene>
    <name evidence="1" type="ORF">FNH09_15260</name>
</gene>
<organism evidence="1 2">
    <name type="scientific">Streptomyces adustus</name>
    <dbReference type="NCBI Taxonomy" id="1609272"/>
    <lineage>
        <taxon>Bacteria</taxon>
        <taxon>Bacillati</taxon>
        <taxon>Actinomycetota</taxon>
        <taxon>Actinomycetes</taxon>
        <taxon>Kitasatosporales</taxon>
        <taxon>Streptomycetaceae</taxon>
        <taxon>Streptomyces</taxon>
    </lineage>
</organism>
<evidence type="ECO:0000313" key="1">
    <source>
        <dbReference type="EMBL" id="MPY32582.1"/>
    </source>
</evidence>
<dbReference type="OrthoDB" id="4245438at2"/>
<dbReference type="AlphaFoldDB" id="A0A5N8VD42"/>
<dbReference type="RefSeq" id="WP_152888115.1">
    <property type="nucleotide sequence ID" value="NZ_VJZD01000050.1"/>
</dbReference>
<accession>A0A5N8VD42</accession>
<reference evidence="1 2" key="1">
    <citation type="submission" date="2019-07" db="EMBL/GenBank/DDBJ databases">
        <title>New species of Amycolatopsis and Streptomyces.</title>
        <authorList>
            <person name="Duangmal K."/>
            <person name="Teo W.F.A."/>
            <person name="Lipun K."/>
        </authorList>
    </citation>
    <scope>NUCLEOTIDE SEQUENCE [LARGE SCALE GENOMIC DNA]</scope>
    <source>
        <strain evidence="1 2">NBRC 109810</strain>
    </source>
</reference>
<sequence>MDHAGAIIESELLDLSQLTLEDVQAYRNGHEWQNVERRLLREFGNPSVFFGDPKSSTTL</sequence>
<comment type="caution">
    <text evidence="1">The sequence shown here is derived from an EMBL/GenBank/DDBJ whole genome shotgun (WGS) entry which is preliminary data.</text>
</comment>
<keyword evidence="2" id="KW-1185">Reference proteome</keyword>
<evidence type="ECO:0000313" key="2">
    <source>
        <dbReference type="Proteomes" id="UP000325849"/>
    </source>
</evidence>
<name>A0A5N8VD42_9ACTN</name>
<protein>
    <submittedName>
        <fullName evidence="1">Uncharacterized protein</fullName>
    </submittedName>
</protein>